<accession>A0A7I7MTU0</accession>
<keyword evidence="2" id="KW-1185">Reference proteome</keyword>
<sequence length="86" mass="9370">MVLVCGLVAAVDAVRVHCPPGHIAIPTWALLLLPGVFGRAYRHQPQAARAAQAPTRHALDVGEPRRTRDKTALGVYLESPTQLNRR</sequence>
<reference evidence="1 2" key="1">
    <citation type="journal article" date="2019" name="Emerg. Microbes Infect.">
        <title>Comprehensive subspecies identification of 175 nontuberculous mycobacteria species based on 7547 genomic profiles.</title>
        <authorList>
            <person name="Matsumoto Y."/>
            <person name="Kinjo T."/>
            <person name="Motooka D."/>
            <person name="Nabeya D."/>
            <person name="Jung N."/>
            <person name="Uechi K."/>
            <person name="Horii T."/>
            <person name="Iida T."/>
            <person name="Fujita J."/>
            <person name="Nakamura S."/>
        </authorList>
    </citation>
    <scope>NUCLEOTIDE SEQUENCE [LARGE SCALE GENOMIC DNA]</scope>
    <source>
        <strain evidence="1 2">JCM 14233</strain>
    </source>
</reference>
<gene>
    <name evidence="1" type="ORF">MSHI_36040</name>
</gene>
<evidence type="ECO:0000313" key="1">
    <source>
        <dbReference type="EMBL" id="BBX75698.1"/>
    </source>
</evidence>
<dbReference type="EMBL" id="AP022575">
    <property type="protein sequence ID" value="BBX75698.1"/>
    <property type="molecule type" value="Genomic_DNA"/>
</dbReference>
<organism evidence="1 2">
    <name type="scientific">Mycobacterium shinjukuense</name>
    <dbReference type="NCBI Taxonomy" id="398694"/>
    <lineage>
        <taxon>Bacteria</taxon>
        <taxon>Bacillati</taxon>
        <taxon>Actinomycetota</taxon>
        <taxon>Actinomycetes</taxon>
        <taxon>Mycobacteriales</taxon>
        <taxon>Mycobacteriaceae</taxon>
        <taxon>Mycobacterium</taxon>
    </lineage>
</organism>
<proteinExistence type="predicted"/>
<dbReference type="KEGG" id="mshj:MSHI_36040"/>
<dbReference type="AlphaFoldDB" id="A0A7I7MTU0"/>
<dbReference type="Proteomes" id="UP000467236">
    <property type="component" value="Chromosome"/>
</dbReference>
<evidence type="ECO:0000313" key="2">
    <source>
        <dbReference type="Proteomes" id="UP000467236"/>
    </source>
</evidence>
<name>A0A7I7MTU0_9MYCO</name>
<protein>
    <submittedName>
        <fullName evidence="1">Uncharacterized protein</fullName>
    </submittedName>
</protein>